<organism evidence="3">
    <name type="scientific">Soboliphyme baturini</name>
    <dbReference type="NCBI Taxonomy" id="241478"/>
    <lineage>
        <taxon>Eukaryota</taxon>
        <taxon>Metazoa</taxon>
        <taxon>Ecdysozoa</taxon>
        <taxon>Nematoda</taxon>
        <taxon>Enoplea</taxon>
        <taxon>Dorylaimia</taxon>
        <taxon>Dioctophymatida</taxon>
        <taxon>Dioctophymatoidea</taxon>
        <taxon>Soboliphymatidae</taxon>
        <taxon>Soboliphyme</taxon>
    </lineage>
</organism>
<evidence type="ECO:0000313" key="3">
    <source>
        <dbReference type="WBParaSite" id="SBAD_0000797401-mRNA-1"/>
    </source>
</evidence>
<proteinExistence type="predicted"/>
<sequence length="84" mass="8915">MSSTSPGGTRAFHGANNAAASSQSLDIYQGGGAPDMTTYLQPGSPQPLHQLHMKVACAHVHDVNHCRQYFKAAPLLTAAYNGYQ</sequence>
<dbReference type="EMBL" id="UZAM01010844">
    <property type="protein sequence ID" value="VDP13909.1"/>
    <property type="molecule type" value="Genomic_DNA"/>
</dbReference>
<protein>
    <submittedName>
        <fullName evidence="1 3">Uncharacterized protein</fullName>
    </submittedName>
</protein>
<reference evidence="1 2" key="2">
    <citation type="submission" date="2018-11" db="EMBL/GenBank/DDBJ databases">
        <authorList>
            <consortium name="Pathogen Informatics"/>
        </authorList>
    </citation>
    <scope>NUCLEOTIDE SEQUENCE [LARGE SCALE GENOMIC DNA]</scope>
</reference>
<keyword evidence="2" id="KW-1185">Reference proteome</keyword>
<gene>
    <name evidence="1" type="ORF">SBAD_LOCUS7680</name>
</gene>
<evidence type="ECO:0000313" key="2">
    <source>
        <dbReference type="Proteomes" id="UP000270296"/>
    </source>
</evidence>
<evidence type="ECO:0000313" key="1">
    <source>
        <dbReference type="EMBL" id="VDP13909.1"/>
    </source>
</evidence>
<dbReference type="AlphaFoldDB" id="A0A183IVN6"/>
<name>A0A183IVN6_9BILA</name>
<accession>A0A183IVN6</accession>
<dbReference type="Proteomes" id="UP000270296">
    <property type="component" value="Unassembled WGS sequence"/>
</dbReference>
<reference evidence="3" key="1">
    <citation type="submission" date="2016-06" db="UniProtKB">
        <authorList>
            <consortium name="WormBaseParasite"/>
        </authorList>
    </citation>
    <scope>IDENTIFICATION</scope>
</reference>
<dbReference type="WBParaSite" id="SBAD_0000797401-mRNA-1">
    <property type="protein sequence ID" value="SBAD_0000797401-mRNA-1"/>
    <property type="gene ID" value="SBAD_0000797401"/>
</dbReference>